<dbReference type="AlphaFoldDB" id="A0A448UD35"/>
<reference evidence="2 3" key="1">
    <citation type="submission" date="2018-12" db="EMBL/GenBank/DDBJ databases">
        <authorList>
            <consortium name="Pathogen Informatics"/>
        </authorList>
    </citation>
    <scope>NUCLEOTIDE SEQUENCE [LARGE SCALE GENOMIC DNA]</scope>
    <source>
        <strain evidence="2 3">NCTC12227</strain>
    </source>
</reference>
<dbReference type="Gene3D" id="3.40.50.2000">
    <property type="entry name" value="Glycogen Phosphorylase B"/>
    <property type="match status" value="1"/>
</dbReference>
<dbReference type="EMBL" id="LR134516">
    <property type="protein sequence ID" value="VEJ21793.1"/>
    <property type="molecule type" value="Genomic_DNA"/>
</dbReference>
<dbReference type="PANTHER" id="PTHR12526:SF630">
    <property type="entry name" value="GLYCOSYLTRANSFERASE"/>
    <property type="match status" value="1"/>
</dbReference>
<dbReference type="SUPFAM" id="SSF53756">
    <property type="entry name" value="UDP-Glycosyltransferase/glycogen phosphorylase"/>
    <property type="match status" value="1"/>
</dbReference>
<sequence>MTVRSKKIKVGLIIDEFFGGADTAYGGYGFLARRLIAKYIPGEDIKIDILLGVNQHPKSKIHKYLPQKYHVDNVDVFKLPKKQWFAKRWLKKQDYDIYLSIELTYDFVLKNEPDPQKKLILWIQDPRPMYEWDEINTVRLFPEPSYYNQDLYDLVHRLYQQNRVKFISQAPFLNAKAIDLYRLNKDVPIQYLPNPIDIDYNFDVQTYPKKDMIIFLGRIESVKRGWLFCEIAKKMPEYEFYILGQPFRDSDKNSSIMSQYENIPNLHFIGHVDGEKKNDFLKNAKILVNTSIHEALPVSFLEALSYGTLLVSNRNPENLTSKFGIYVGEVLGDGFDKVDLYVDAIRKLIQNDEMRKQTAEKAIEYVKEIHNIPTFVHNLRKIIKDTINN</sequence>
<evidence type="ECO:0000259" key="1">
    <source>
        <dbReference type="Pfam" id="PF00534"/>
    </source>
</evidence>
<dbReference type="PANTHER" id="PTHR12526">
    <property type="entry name" value="GLYCOSYLTRANSFERASE"/>
    <property type="match status" value="1"/>
</dbReference>
<proteinExistence type="predicted"/>
<evidence type="ECO:0000313" key="2">
    <source>
        <dbReference type="EMBL" id="VEJ21793.1"/>
    </source>
</evidence>
<dbReference type="CDD" id="cd03801">
    <property type="entry name" value="GT4_PimA-like"/>
    <property type="match status" value="1"/>
</dbReference>
<organism evidence="2 3">
    <name type="scientific">Neisseria animaloris</name>
    <dbReference type="NCBI Taxonomy" id="326522"/>
    <lineage>
        <taxon>Bacteria</taxon>
        <taxon>Pseudomonadati</taxon>
        <taxon>Pseudomonadota</taxon>
        <taxon>Betaproteobacteria</taxon>
        <taxon>Neisseriales</taxon>
        <taxon>Neisseriaceae</taxon>
        <taxon>Neisseria</taxon>
    </lineage>
</organism>
<dbReference type="KEGG" id="nani:NCTC12227_01553"/>
<dbReference type="InterPro" id="IPR001296">
    <property type="entry name" value="Glyco_trans_1"/>
</dbReference>
<dbReference type="RefSeq" id="WP_107928742.1">
    <property type="nucleotide sequence ID" value="NZ_LR134516.1"/>
</dbReference>
<protein>
    <submittedName>
        <fullName evidence="2">Uncharacterized protein conserved in bacteria</fullName>
    </submittedName>
</protein>
<dbReference type="Proteomes" id="UP000268229">
    <property type="component" value="Chromosome"/>
</dbReference>
<dbReference type="OrthoDB" id="7560678at2"/>
<gene>
    <name evidence="2" type="ORF">NCTC12227_01553</name>
</gene>
<accession>A0A448UD35</accession>
<keyword evidence="3" id="KW-1185">Reference proteome</keyword>
<feature type="domain" description="Glycosyl transferase family 1" evidence="1">
    <location>
        <begin position="204"/>
        <end position="363"/>
    </location>
</feature>
<name>A0A448UD35_9NEIS</name>
<evidence type="ECO:0000313" key="3">
    <source>
        <dbReference type="Proteomes" id="UP000268229"/>
    </source>
</evidence>
<dbReference type="GO" id="GO:0016757">
    <property type="term" value="F:glycosyltransferase activity"/>
    <property type="evidence" value="ECO:0007669"/>
    <property type="project" value="InterPro"/>
</dbReference>
<dbReference type="Pfam" id="PF00534">
    <property type="entry name" value="Glycos_transf_1"/>
    <property type="match status" value="1"/>
</dbReference>